<dbReference type="CDD" id="cd01347">
    <property type="entry name" value="ligand_gated_channel"/>
    <property type="match status" value="1"/>
</dbReference>
<evidence type="ECO:0000256" key="1">
    <source>
        <dbReference type="ARBA" id="ARBA00004571"/>
    </source>
</evidence>
<dbReference type="InterPro" id="IPR036942">
    <property type="entry name" value="Beta-barrel_TonB_sf"/>
</dbReference>
<dbReference type="Pfam" id="PF07660">
    <property type="entry name" value="STN"/>
    <property type="match status" value="1"/>
</dbReference>
<keyword evidence="18" id="KW-1185">Reference proteome</keyword>
<dbReference type="STRING" id="560819.SAMN05428998_11750"/>
<dbReference type="InterPro" id="IPR010105">
    <property type="entry name" value="TonB_sidphr_rcpt"/>
</dbReference>
<evidence type="ECO:0000256" key="3">
    <source>
        <dbReference type="ARBA" id="ARBA00022448"/>
    </source>
</evidence>
<dbReference type="GO" id="GO:0009279">
    <property type="term" value="C:cell outer membrane"/>
    <property type="evidence" value="ECO:0007669"/>
    <property type="project" value="UniProtKB-SubCell"/>
</dbReference>
<evidence type="ECO:0000256" key="10">
    <source>
        <dbReference type="ARBA" id="ARBA00023170"/>
    </source>
</evidence>
<gene>
    <name evidence="17" type="ORF">SAMN05428998_11750</name>
</gene>
<organism evidence="17 18">
    <name type="scientific">Tistlia consotensis USBA 355</name>
    <dbReference type="NCBI Taxonomy" id="560819"/>
    <lineage>
        <taxon>Bacteria</taxon>
        <taxon>Pseudomonadati</taxon>
        <taxon>Pseudomonadota</taxon>
        <taxon>Alphaproteobacteria</taxon>
        <taxon>Rhodospirillales</taxon>
        <taxon>Rhodovibrionaceae</taxon>
        <taxon>Tistlia</taxon>
    </lineage>
</organism>
<keyword evidence="5" id="KW-0410">Iron transport</keyword>
<evidence type="ECO:0000256" key="15">
    <source>
        <dbReference type="SAM" id="SignalP"/>
    </source>
</evidence>
<keyword evidence="7" id="KW-0408">Iron</keyword>
<dbReference type="Gene3D" id="2.170.130.10">
    <property type="entry name" value="TonB-dependent receptor, plug domain"/>
    <property type="match status" value="1"/>
</dbReference>
<feature type="domain" description="Secretin/TonB short N-terminal" evidence="16">
    <location>
        <begin position="71"/>
        <end position="122"/>
    </location>
</feature>
<evidence type="ECO:0000259" key="16">
    <source>
        <dbReference type="SMART" id="SM00965"/>
    </source>
</evidence>
<dbReference type="Gene3D" id="3.55.50.30">
    <property type="match status" value="1"/>
</dbReference>
<dbReference type="PANTHER" id="PTHR32552">
    <property type="entry name" value="FERRICHROME IRON RECEPTOR-RELATED"/>
    <property type="match status" value="1"/>
</dbReference>
<keyword evidence="3 12" id="KW-0813">Transport</keyword>
<proteinExistence type="inferred from homology"/>
<dbReference type="SMART" id="SM00965">
    <property type="entry name" value="STN"/>
    <property type="match status" value="1"/>
</dbReference>
<evidence type="ECO:0000313" key="18">
    <source>
        <dbReference type="Proteomes" id="UP000192917"/>
    </source>
</evidence>
<evidence type="ECO:0000256" key="6">
    <source>
        <dbReference type="ARBA" id="ARBA00022692"/>
    </source>
</evidence>
<dbReference type="GO" id="GO:0015891">
    <property type="term" value="P:siderophore transport"/>
    <property type="evidence" value="ECO:0007669"/>
    <property type="project" value="InterPro"/>
</dbReference>
<evidence type="ECO:0000313" key="17">
    <source>
        <dbReference type="EMBL" id="SMF48163.1"/>
    </source>
</evidence>
<evidence type="ECO:0000256" key="14">
    <source>
        <dbReference type="SAM" id="MobiDB-lite"/>
    </source>
</evidence>
<dbReference type="InterPro" id="IPR039426">
    <property type="entry name" value="TonB-dep_rcpt-like"/>
</dbReference>
<dbReference type="GO" id="GO:0038023">
    <property type="term" value="F:signaling receptor activity"/>
    <property type="evidence" value="ECO:0007669"/>
    <property type="project" value="InterPro"/>
</dbReference>
<keyword evidence="10" id="KW-0675">Receptor</keyword>
<evidence type="ECO:0000256" key="11">
    <source>
        <dbReference type="ARBA" id="ARBA00023237"/>
    </source>
</evidence>
<dbReference type="SUPFAM" id="SSF56935">
    <property type="entry name" value="Porins"/>
    <property type="match status" value="1"/>
</dbReference>
<feature type="region of interest" description="Disordered" evidence="14">
    <location>
        <begin position="434"/>
        <end position="460"/>
    </location>
</feature>
<feature type="compositionally biased region" description="Polar residues" evidence="14">
    <location>
        <begin position="438"/>
        <end position="447"/>
    </location>
</feature>
<protein>
    <submittedName>
        <fullName evidence="17">Iron complex outermembrane recepter protein</fullName>
    </submittedName>
</protein>
<dbReference type="Proteomes" id="UP000192917">
    <property type="component" value="Unassembled WGS sequence"/>
</dbReference>
<dbReference type="InterPro" id="IPR037066">
    <property type="entry name" value="Plug_dom_sf"/>
</dbReference>
<dbReference type="Pfam" id="PF07715">
    <property type="entry name" value="Plug"/>
    <property type="match status" value="1"/>
</dbReference>
<dbReference type="PROSITE" id="PS52016">
    <property type="entry name" value="TONB_DEPENDENT_REC_3"/>
    <property type="match status" value="1"/>
</dbReference>
<dbReference type="Gene3D" id="2.40.170.20">
    <property type="entry name" value="TonB-dependent receptor, beta-barrel domain"/>
    <property type="match status" value="1"/>
</dbReference>
<keyword evidence="5" id="KW-0406">Ion transport</keyword>
<accession>A0A1Y6C8B6</accession>
<sequence length="818" mass="86761">MAVPARLGTGLALALTLGGTAAAEGPGLAAFFPSLAATAQQLAQAAQPLDFAIPPQPLDKAVIAFARRAGLQVFYDTAKLKGLESPGVRGRFTAEDALARLLEGTGVTWRFTEPGTVALERVAADGNSLVLNPIRVEGEGGAPATATIGTLPPAYAGGQVARGGRIGALGNQDRMEVPFAITSYTEETIRNQQAETIGEVLANDASVRTSYGYGNFSESFVIRGFPLSGEDIAIDGLYGTAPRQIVNTEMYERVELLTGASAFLNGMPPAGSGIGGTVNLVPKRAGDAPLTRLTGSWAQDSRFGGHLDFGRRFGADKEFGLRSNVVARDGETAIEDETRSTLLGSLALDYRGERARVTLDLASQRQRVDQGRPVVFVSGTAVPDATDASANYATAWSYSELTDTYGQIRAEYDLTDRVTAHAALGARSLREDGDYASPTVTGSNGSATVGRLTVPREDQTKTGELGLNALAETGPVGHRLSLGATALDTVNRNSYEFASSQATNLYDPADVARPATLLASGDFDDLPKVAETTTQSFYLADTLTFFDDRLLFTAGLRRQHIQVEGFDRSSGTRTANFDEWAWTPAFGLVFRPTETLSLYANRIEGLTPSDSAPATAVNAGEVFAPYRSTQYEIGGKLDFGTLGGSLALFQTTRPSGLTDPDTLVYGIDGEQRNRGIELSLFGEPLEGFRLLGGVTLLDAELARTAGGSNDGNDAVGVPDYQFNIGAEWDLPYLRGLTLTGRLLHTGPQYLDAANSLEVPAWTRLDLGARYRTELAGYPVAFLANIENVTDNAYWASANGGYLTQGAPLTAKLSVSLDF</sequence>
<dbReference type="InterPro" id="IPR000531">
    <property type="entry name" value="Beta-barrel_TonB"/>
</dbReference>
<feature type="signal peptide" evidence="15">
    <location>
        <begin position="1"/>
        <end position="23"/>
    </location>
</feature>
<keyword evidence="15" id="KW-0732">Signal</keyword>
<evidence type="ECO:0000256" key="2">
    <source>
        <dbReference type="ARBA" id="ARBA00009810"/>
    </source>
</evidence>
<dbReference type="Pfam" id="PF00593">
    <property type="entry name" value="TonB_dep_Rec_b-barrel"/>
    <property type="match status" value="1"/>
</dbReference>
<dbReference type="GO" id="GO:0015344">
    <property type="term" value="F:siderophore uptake transmembrane transporter activity"/>
    <property type="evidence" value="ECO:0007669"/>
    <property type="project" value="TreeGrafter"/>
</dbReference>
<evidence type="ECO:0000256" key="5">
    <source>
        <dbReference type="ARBA" id="ARBA00022496"/>
    </source>
</evidence>
<keyword evidence="6 12" id="KW-0812">Transmembrane</keyword>
<dbReference type="PANTHER" id="PTHR32552:SF82">
    <property type="entry name" value="FCUA PROTEIN"/>
    <property type="match status" value="1"/>
</dbReference>
<keyword evidence="9 12" id="KW-0472">Membrane</keyword>
<evidence type="ECO:0000256" key="4">
    <source>
        <dbReference type="ARBA" id="ARBA00022452"/>
    </source>
</evidence>
<evidence type="ECO:0000256" key="13">
    <source>
        <dbReference type="RuleBase" id="RU003357"/>
    </source>
</evidence>
<dbReference type="NCBIfam" id="TIGR01783">
    <property type="entry name" value="TonB-siderophor"/>
    <property type="match status" value="1"/>
</dbReference>
<evidence type="ECO:0000256" key="9">
    <source>
        <dbReference type="ARBA" id="ARBA00023136"/>
    </source>
</evidence>
<evidence type="ECO:0000256" key="7">
    <source>
        <dbReference type="ARBA" id="ARBA00023004"/>
    </source>
</evidence>
<evidence type="ECO:0000256" key="12">
    <source>
        <dbReference type="PROSITE-ProRule" id="PRU01360"/>
    </source>
</evidence>
<feature type="chain" id="PRO_5012938449" evidence="15">
    <location>
        <begin position="24"/>
        <end position="818"/>
    </location>
</feature>
<reference evidence="17 18" key="1">
    <citation type="submission" date="2017-04" db="EMBL/GenBank/DDBJ databases">
        <authorList>
            <person name="Afonso C.L."/>
            <person name="Miller P.J."/>
            <person name="Scott M.A."/>
            <person name="Spackman E."/>
            <person name="Goraichik I."/>
            <person name="Dimitrov K.M."/>
            <person name="Suarez D.L."/>
            <person name="Swayne D.E."/>
        </authorList>
    </citation>
    <scope>NUCLEOTIDE SEQUENCE [LARGE SCALE GENOMIC DNA]</scope>
    <source>
        <strain evidence="17 18">USBA 355</strain>
    </source>
</reference>
<comment type="similarity">
    <text evidence="2 12 13">Belongs to the TonB-dependent receptor family.</text>
</comment>
<name>A0A1Y6C8B6_9PROT</name>
<comment type="subcellular location">
    <subcellularLocation>
        <location evidence="1 12">Cell outer membrane</location>
        <topology evidence="1 12">Multi-pass membrane protein</topology>
    </subcellularLocation>
</comment>
<keyword evidence="11 12" id="KW-0998">Cell outer membrane</keyword>
<keyword evidence="8 13" id="KW-0798">TonB box</keyword>
<dbReference type="InterPro" id="IPR012910">
    <property type="entry name" value="Plug_dom"/>
</dbReference>
<dbReference type="InterPro" id="IPR011662">
    <property type="entry name" value="Secretin/TonB_short_N"/>
</dbReference>
<dbReference type="EMBL" id="FWZX01000017">
    <property type="protein sequence ID" value="SMF48163.1"/>
    <property type="molecule type" value="Genomic_DNA"/>
</dbReference>
<dbReference type="AlphaFoldDB" id="A0A1Y6C8B6"/>
<evidence type="ECO:0000256" key="8">
    <source>
        <dbReference type="ARBA" id="ARBA00023077"/>
    </source>
</evidence>
<keyword evidence="4 12" id="KW-1134">Transmembrane beta strand</keyword>